<evidence type="ECO:0000313" key="2">
    <source>
        <dbReference type="EMBL" id="OGM05818.1"/>
    </source>
</evidence>
<sequence length="901" mass="100426">MRILKRTNTDSNNNRGVKNPTSRRGMIFYWVIGLVVILFIMSQSIMYQIRNEIFLANYIMRAEIVNSVCDAMIEEAFMEVRLLMNDHKKVHGGSDPYSLLRCGWGNPKPPAISVDTPITISIAKKEFGMNSADMSVSVTYEQVSPYKKDLMGNERKASTMSQKESFGVLKVVAKASLGDYTKAVTACKDIKVVKVLPPFPGFSLFVRNGGTKASKYNHWPAYHGVEALAFRILSGSNAAKAGKIVFGGGYSRYEGDQLLGFKPMPKKSQLQEGDMPIIINLTNAGALNYDGGTLLGQLRTKNFNFPSDIGSKYDFIRCFPSFDFWARCRFGDDTDKESLAARLIEPSLKSGIPLPPTTKLVVTPPASSSGTSSASKEVELDHRWQMLGAGVEIGLDGEDSHLKPFTPKKLAAPGYLNYFENYIKFCDTEDREYLNPKYAGIDLFATDIRQGRDYLKPEITHVYGNVLACNLEAYALNVKDDAYVLPWVNFEDKDFTAQKSVVPKKLAEENTDRSFFQSLQGVLGLSEAQRDKFKFIPHFGKNKKGAGKPIDTPATLLEAATRKDNSTDQVLETDTKNVAYKHIMSRPKFGSYDVSEGPEVATIIDTVPYNKEDVSVNKLAETFPLDLAPEMACYSFANAKDFIYNLYYMKKLIPPEESDDKQWHLYLDGIWYVEGMKAFEERFQQLRLPPDAPNGGPLYINGKGVIASIFGTDVLLNGVMKDKDSDDDLSQLSIISAPNPLYEKISKLPPEIRDTIFSSQNGDIWVTDTYIQASVCAGIGTLRYMDNPKVTVATAGSIFPFHGPDSKKGDHQNNFDSFFIRGNLIVNYLNLEKLECKDEATKKMIGGGTVAYDEKLFPDRTGTGDHEANYVVNLSQCYTFYKIEIIKDKGDEEPKTAAAAE</sequence>
<evidence type="ECO:0000256" key="1">
    <source>
        <dbReference type="SAM" id="Phobius"/>
    </source>
</evidence>
<keyword evidence="1" id="KW-1133">Transmembrane helix</keyword>
<dbReference type="EMBL" id="MGFH01000096">
    <property type="protein sequence ID" value="OGM05818.1"/>
    <property type="molecule type" value="Genomic_DNA"/>
</dbReference>
<reference evidence="2 3" key="1">
    <citation type="journal article" date="2016" name="Nat. Commun.">
        <title>Thousands of microbial genomes shed light on interconnected biogeochemical processes in an aquifer system.</title>
        <authorList>
            <person name="Anantharaman K."/>
            <person name="Brown C.T."/>
            <person name="Hug L.A."/>
            <person name="Sharon I."/>
            <person name="Castelle C.J."/>
            <person name="Probst A.J."/>
            <person name="Thomas B.C."/>
            <person name="Singh A."/>
            <person name="Wilkins M.J."/>
            <person name="Karaoz U."/>
            <person name="Brodie E.L."/>
            <person name="Williams K.H."/>
            <person name="Hubbard S.S."/>
            <person name="Banfield J.F."/>
        </authorList>
    </citation>
    <scope>NUCLEOTIDE SEQUENCE [LARGE SCALE GENOMIC DNA]</scope>
</reference>
<keyword evidence="1" id="KW-0472">Membrane</keyword>
<gene>
    <name evidence="2" type="ORF">A2008_03015</name>
</gene>
<evidence type="ECO:0000313" key="3">
    <source>
        <dbReference type="Proteomes" id="UP000178735"/>
    </source>
</evidence>
<feature type="transmembrane region" description="Helical" evidence="1">
    <location>
        <begin position="27"/>
        <end position="47"/>
    </location>
</feature>
<keyword evidence="1" id="KW-0812">Transmembrane</keyword>
<dbReference type="STRING" id="1817813.A2008_03015"/>
<accession>A0A1F7WUG0</accession>
<proteinExistence type="predicted"/>
<dbReference type="Proteomes" id="UP000178735">
    <property type="component" value="Unassembled WGS sequence"/>
</dbReference>
<organism evidence="2 3">
    <name type="scientific">Candidatus Wallbacteria bacterium GWC2_49_35</name>
    <dbReference type="NCBI Taxonomy" id="1817813"/>
    <lineage>
        <taxon>Bacteria</taxon>
        <taxon>Candidatus Walliibacteriota</taxon>
    </lineage>
</organism>
<comment type="caution">
    <text evidence="2">The sequence shown here is derived from an EMBL/GenBank/DDBJ whole genome shotgun (WGS) entry which is preliminary data.</text>
</comment>
<protein>
    <submittedName>
        <fullName evidence="2">Uncharacterized protein</fullName>
    </submittedName>
</protein>
<dbReference type="AlphaFoldDB" id="A0A1F7WUG0"/>
<name>A0A1F7WUG0_9BACT</name>